<keyword evidence="3" id="KW-1185">Reference proteome</keyword>
<evidence type="ECO:0000313" key="2">
    <source>
        <dbReference type="EMBL" id="MDK2563100.1"/>
    </source>
</evidence>
<proteinExistence type="predicted"/>
<organism evidence="2 3">
    <name type="scientific">Romboutsia sedimentorum</name>
    <dbReference type="NCBI Taxonomy" id="1368474"/>
    <lineage>
        <taxon>Bacteria</taxon>
        <taxon>Bacillati</taxon>
        <taxon>Bacillota</taxon>
        <taxon>Clostridia</taxon>
        <taxon>Peptostreptococcales</taxon>
        <taxon>Peptostreptococcaceae</taxon>
        <taxon>Romboutsia</taxon>
    </lineage>
</organism>
<reference evidence="2 3" key="1">
    <citation type="submission" date="2023-05" db="EMBL/GenBank/DDBJ databases">
        <title>Rombocin, a short stable natural nisin variant, displays selective antimicrobial activity against Listeria monocytogenes and employs dual mode of action to kill target bacterial strains.</title>
        <authorList>
            <person name="Wambui J."/>
            <person name="Stephan R."/>
            <person name="Kuipers O.P."/>
        </authorList>
    </citation>
    <scope>NUCLEOTIDE SEQUENCE [LARGE SCALE GENOMIC DNA]</scope>
    <source>
        <strain evidence="2 3">RC002</strain>
    </source>
</reference>
<accession>A0ABT7E844</accession>
<dbReference type="RefSeq" id="WP_284132065.1">
    <property type="nucleotide sequence ID" value="NZ_JASKYM010000002.1"/>
</dbReference>
<keyword evidence="2" id="KW-0489">Methyltransferase</keyword>
<name>A0ABT7E844_9FIRM</name>
<dbReference type="Gene3D" id="3.40.50.150">
    <property type="entry name" value="Vaccinia Virus protein VP39"/>
    <property type="match status" value="1"/>
</dbReference>
<evidence type="ECO:0000259" key="1">
    <source>
        <dbReference type="Pfam" id="PF13847"/>
    </source>
</evidence>
<gene>
    <name evidence="2" type="ORF">QOZ84_06040</name>
</gene>
<feature type="domain" description="Methyltransferase" evidence="1">
    <location>
        <begin position="34"/>
        <end position="154"/>
    </location>
</feature>
<keyword evidence="2" id="KW-0808">Transferase</keyword>
<dbReference type="GO" id="GO:0008168">
    <property type="term" value="F:methyltransferase activity"/>
    <property type="evidence" value="ECO:0007669"/>
    <property type="project" value="UniProtKB-KW"/>
</dbReference>
<comment type="caution">
    <text evidence="2">The sequence shown here is derived from an EMBL/GenBank/DDBJ whole genome shotgun (WGS) entry which is preliminary data.</text>
</comment>
<sequence>MGQVEFFDSIAKEWDTIIEVNEEKINILLSKINIKDNTSILDVGTGTGVLIPFLKKINPNGGIKGIDISQGMLDIANEKFKNIDNVTFELVDIETSTINESYDKIILYSMFPHLKDKTSTIKFLVEKNLKENGKLIIAHSNSRFFLNNMHKEKDERVSKDILIPVIEQKLLFEEVGLNVVDAFENDEIYYLVISKS</sequence>
<dbReference type="InterPro" id="IPR025714">
    <property type="entry name" value="Methyltranfer_dom"/>
</dbReference>
<dbReference type="Proteomes" id="UP001301012">
    <property type="component" value="Unassembled WGS sequence"/>
</dbReference>
<dbReference type="PANTHER" id="PTHR43861">
    <property type="entry name" value="TRANS-ACONITATE 2-METHYLTRANSFERASE-RELATED"/>
    <property type="match status" value="1"/>
</dbReference>
<dbReference type="CDD" id="cd02440">
    <property type="entry name" value="AdoMet_MTases"/>
    <property type="match status" value="1"/>
</dbReference>
<dbReference type="SUPFAM" id="SSF53335">
    <property type="entry name" value="S-adenosyl-L-methionine-dependent methyltransferases"/>
    <property type="match status" value="1"/>
</dbReference>
<protein>
    <submittedName>
        <fullName evidence="2">Methyltransferase domain-containing protein</fullName>
    </submittedName>
</protein>
<dbReference type="Pfam" id="PF13847">
    <property type="entry name" value="Methyltransf_31"/>
    <property type="match status" value="1"/>
</dbReference>
<evidence type="ECO:0000313" key="3">
    <source>
        <dbReference type="Proteomes" id="UP001301012"/>
    </source>
</evidence>
<dbReference type="InterPro" id="IPR029063">
    <property type="entry name" value="SAM-dependent_MTases_sf"/>
</dbReference>
<dbReference type="GO" id="GO:0032259">
    <property type="term" value="P:methylation"/>
    <property type="evidence" value="ECO:0007669"/>
    <property type="project" value="UniProtKB-KW"/>
</dbReference>
<dbReference type="EMBL" id="JASKYM010000002">
    <property type="protein sequence ID" value="MDK2563100.1"/>
    <property type="molecule type" value="Genomic_DNA"/>
</dbReference>